<dbReference type="PROSITE" id="PS51387">
    <property type="entry name" value="FAD_PCMH"/>
    <property type="match status" value="1"/>
</dbReference>
<reference evidence="13" key="2">
    <citation type="submission" date="2020-09" db="EMBL/GenBank/DDBJ databases">
        <authorList>
            <person name="Sun Q."/>
            <person name="Zhou Y."/>
        </authorList>
    </citation>
    <scope>NUCLEOTIDE SEQUENCE</scope>
    <source>
        <strain evidence="13">CGMCC 4.7110</strain>
    </source>
</reference>
<feature type="domain" description="4Fe-4S ferredoxin-type" evidence="11">
    <location>
        <begin position="543"/>
        <end position="574"/>
    </location>
</feature>
<dbReference type="EC" id="1.1.2.4" evidence="10"/>
<evidence type="ECO:0000256" key="1">
    <source>
        <dbReference type="ARBA" id="ARBA00001974"/>
    </source>
</evidence>
<comment type="cofactor">
    <cofactor evidence="1">
        <name>FAD</name>
        <dbReference type="ChEBI" id="CHEBI:57692"/>
    </cofactor>
</comment>
<dbReference type="GO" id="GO:0046872">
    <property type="term" value="F:metal ion binding"/>
    <property type="evidence" value="ECO:0007669"/>
    <property type="project" value="UniProtKB-KW"/>
</dbReference>
<evidence type="ECO:0000259" key="11">
    <source>
        <dbReference type="PROSITE" id="PS51379"/>
    </source>
</evidence>
<dbReference type="Pfam" id="PF01565">
    <property type="entry name" value="FAD_binding_4"/>
    <property type="match status" value="1"/>
</dbReference>
<evidence type="ECO:0000313" key="13">
    <source>
        <dbReference type="EMBL" id="GGN40347.1"/>
    </source>
</evidence>
<dbReference type="EMBL" id="BMML01000032">
    <property type="protein sequence ID" value="GGN40347.1"/>
    <property type="molecule type" value="Genomic_DNA"/>
</dbReference>
<dbReference type="SUPFAM" id="SSF55103">
    <property type="entry name" value="FAD-linked oxidases, C-terminal domain"/>
    <property type="match status" value="1"/>
</dbReference>
<comment type="similarity">
    <text evidence="2">Belongs to the FAD-binding oxidoreductase/transferase type 4 family.</text>
</comment>
<organism evidence="13 14">
    <name type="scientific">Streptomyces fuscichromogenes</name>
    <dbReference type="NCBI Taxonomy" id="1324013"/>
    <lineage>
        <taxon>Bacteria</taxon>
        <taxon>Bacillati</taxon>
        <taxon>Actinomycetota</taxon>
        <taxon>Actinomycetes</taxon>
        <taxon>Kitasatosporales</taxon>
        <taxon>Streptomycetaceae</taxon>
        <taxon>Streptomyces</taxon>
    </lineage>
</organism>
<dbReference type="SUPFAM" id="SSF56176">
    <property type="entry name" value="FAD-binding/transporter-associated domain-like"/>
    <property type="match status" value="1"/>
</dbReference>
<reference evidence="13" key="1">
    <citation type="journal article" date="2014" name="Int. J. Syst. Evol. Microbiol.">
        <title>Complete genome sequence of Corynebacterium casei LMG S-19264T (=DSM 44701T), isolated from a smear-ripened cheese.</title>
        <authorList>
            <consortium name="US DOE Joint Genome Institute (JGI-PGF)"/>
            <person name="Walter F."/>
            <person name="Albersmeier A."/>
            <person name="Kalinowski J."/>
            <person name="Ruckert C."/>
        </authorList>
    </citation>
    <scope>NUCLEOTIDE SEQUENCE</scope>
    <source>
        <strain evidence="13">CGMCC 4.7110</strain>
    </source>
</reference>
<keyword evidence="7" id="KW-0560">Oxidoreductase</keyword>
<evidence type="ECO:0000259" key="12">
    <source>
        <dbReference type="PROSITE" id="PS51387"/>
    </source>
</evidence>
<dbReference type="InterPro" id="IPR016169">
    <property type="entry name" value="FAD-bd_PCMH_sub2"/>
</dbReference>
<keyword evidence="5" id="KW-0274">FAD</keyword>
<keyword evidence="6" id="KW-0809">Transit peptide</keyword>
<proteinExistence type="inferred from homology"/>
<feature type="domain" description="FAD-binding PCMH-type" evidence="12">
    <location>
        <begin position="51"/>
        <end position="279"/>
    </location>
</feature>
<sequence>MSPTDPHGRPANHHLPPTDRALLDRLEQAVPGAVAARATDRLSFAHDASHYLLVPQAVVTPRDPEQVAALLRASAVQGVGLTFRSGGTSLSGQASNDGVLVDTRRHFRGIEVLDAGARVRVQPGATVRAVNTRLAAYGRKLGPDPASETACTIGGVVANNSSGMACGTELNTYRTLESAVLVLPSGTVIDTGAPDADDRLRSLEPAIHAGLTRLRDRVRGNPDSLATIKRLYAIKNTMGYGLNSFVDHTRPMDILTRLVIGSEGTLAFVAEATFHTVPTHAHAATGLLLFPDLTAATAALPQLVEAGFATIELLDATSLRVAQRDPQATAELRDLEVHGHTALLVEHQHRTPEALAELIAQSRSVLSDLPLVSSATLSSEAERRAALWHIRKGLYTAVAGARPSGTTALLEDIAVPVDRLLPTCTDLTELFTRHGYDGSVIFGHAKDGNIHFLLNEDFDRPELLDRYLAFTEDMVDLVLGQDGTLKAEHGTGRIMAPYLRRQYGAELHDVMREIKRLIDPEGVLNRGVLITDDETVHIRHLKSTPTVEEEVDRCVECGYCEPVCPSQDLTTSPRRRIVLRREIARARAAGDSELLTRLEEEYQYDAVDTCAVDGMCRTACPVLIDTGDLTRRLRAEQRRPVEQKLGASAARHWDGTTRAASHALTAARRMPAALPGAITAVGRALLDADAVPAYSRELPRGGSPRRPRPTRAPAAVYFPACISTLFGPADPEESPGVHDAFLALCARADISVRVPDSIASLCCGTPWKSKGLTDGYAVMRDKVVPVLRQATEEGALPVVVDAASCTEGLARMLAEEGLDIVDAVAFVDRTVLPRLPAARRIPSIVVHPTCSSTQLGLNPALLRVAGAVAEAVVQPEDWSCCAFAGDRGLLHPELTASATSSEARAVSHHQAAAYASVNRTCELGMTRATGHPYRHLLEVLEAVTRPPGT</sequence>
<evidence type="ECO:0000256" key="8">
    <source>
        <dbReference type="ARBA" id="ARBA00023004"/>
    </source>
</evidence>
<evidence type="ECO:0000256" key="7">
    <source>
        <dbReference type="ARBA" id="ARBA00023002"/>
    </source>
</evidence>
<dbReference type="Gene3D" id="3.30.43.10">
    <property type="entry name" value="Uridine Diphospho-n-acetylenolpyruvylglucosamine Reductase, domain 2"/>
    <property type="match status" value="1"/>
</dbReference>
<name>A0A918CWL9_9ACTN</name>
<dbReference type="InterPro" id="IPR016164">
    <property type="entry name" value="FAD-linked_Oxase-like_C"/>
</dbReference>
<evidence type="ECO:0000256" key="5">
    <source>
        <dbReference type="ARBA" id="ARBA00022827"/>
    </source>
</evidence>
<keyword evidence="8" id="KW-0408">Iron</keyword>
<dbReference type="InterPro" id="IPR009051">
    <property type="entry name" value="Helical_ferredxn"/>
</dbReference>
<dbReference type="GO" id="GO:0071949">
    <property type="term" value="F:FAD binding"/>
    <property type="evidence" value="ECO:0007669"/>
    <property type="project" value="InterPro"/>
</dbReference>
<keyword evidence="14" id="KW-1185">Reference proteome</keyword>
<protein>
    <recommendedName>
        <fullName evidence="10">D-lactate dehydrogenase (cytochrome)</fullName>
        <ecNumber evidence="10">1.1.2.4</ecNumber>
    </recommendedName>
</protein>
<dbReference type="GO" id="GO:0051536">
    <property type="term" value="F:iron-sulfur cluster binding"/>
    <property type="evidence" value="ECO:0007669"/>
    <property type="project" value="UniProtKB-KW"/>
</dbReference>
<dbReference type="PANTHER" id="PTHR11748:SF111">
    <property type="entry name" value="D-LACTATE DEHYDROGENASE, MITOCHONDRIAL-RELATED"/>
    <property type="match status" value="1"/>
</dbReference>
<dbReference type="GO" id="GO:0008720">
    <property type="term" value="F:D-lactate dehydrogenase (NAD+) activity"/>
    <property type="evidence" value="ECO:0007669"/>
    <property type="project" value="TreeGrafter"/>
</dbReference>
<evidence type="ECO:0000256" key="2">
    <source>
        <dbReference type="ARBA" id="ARBA00008000"/>
    </source>
</evidence>
<dbReference type="GO" id="GO:1903457">
    <property type="term" value="P:lactate catabolic process"/>
    <property type="evidence" value="ECO:0007669"/>
    <property type="project" value="TreeGrafter"/>
</dbReference>
<dbReference type="Pfam" id="PF13183">
    <property type="entry name" value="Fer4_8"/>
    <property type="match status" value="1"/>
</dbReference>
<dbReference type="Pfam" id="PF02913">
    <property type="entry name" value="FAD-oxidase_C"/>
    <property type="match status" value="1"/>
</dbReference>
<dbReference type="AlphaFoldDB" id="A0A918CWL9"/>
<dbReference type="Proteomes" id="UP000653411">
    <property type="component" value="Unassembled WGS sequence"/>
</dbReference>
<evidence type="ECO:0000256" key="3">
    <source>
        <dbReference type="ARBA" id="ARBA00022630"/>
    </source>
</evidence>
<dbReference type="InterPro" id="IPR016167">
    <property type="entry name" value="FAD-bd_PCMH_sub1"/>
</dbReference>
<comment type="caution">
    <text evidence="13">The sequence shown here is derived from an EMBL/GenBank/DDBJ whole genome shotgun (WGS) entry which is preliminary data.</text>
</comment>
<dbReference type="InterPro" id="IPR016166">
    <property type="entry name" value="FAD-bd_PCMH"/>
</dbReference>
<accession>A0A918CWL9</accession>
<dbReference type="InterPro" id="IPR017896">
    <property type="entry name" value="4Fe4S_Fe-S-bd"/>
</dbReference>
<dbReference type="Gene3D" id="1.10.45.10">
    <property type="entry name" value="Vanillyl-alcohol Oxidase, Chain A, domain 4"/>
    <property type="match status" value="1"/>
</dbReference>
<evidence type="ECO:0000256" key="10">
    <source>
        <dbReference type="ARBA" id="ARBA00038897"/>
    </source>
</evidence>
<dbReference type="GO" id="GO:0004458">
    <property type="term" value="F:D-lactate dehydrogenase (cytochrome) activity"/>
    <property type="evidence" value="ECO:0007669"/>
    <property type="project" value="UniProtKB-EC"/>
</dbReference>
<dbReference type="InterPro" id="IPR006094">
    <property type="entry name" value="Oxid_FAD_bind_N"/>
</dbReference>
<dbReference type="PANTHER" id="PTHR11748">
    <property type="entry name" value="D-LACTATE DEHYDROGENASE"/>
    <property type="match status" value="1"/>
</dbReference>
<dbReference type="InterPro" id="IPR036318">
    <property type="entry name" value="FAD-bd_PCMH-like_sf"/>
</dbReference>
<gene>
    <name evidence="13" type="ORF">GCM10011578_087710</name>
</gene>
<evidence type="ECO:0000256" key="6">
    <source>
        <dbReference type="ARBA" id="ARBA00022946"/>
    </source>
</evidence>
<dbReference type="InterPro" id="IPR016171">
    <property type="entry name" value="Vanillyl_alc_oxidase_C-sub2"/>
</dbReference>
<dbReference type="PROSITE" id="PS00198">
    <property type="entry name" value="4FE4S_FER_1"/>
    <property type="match status" value="1"/>
</dbReference>
<dbReference type="RefSeq" id="WP_189268549.1">
    <property type="nucleotide sequence ID" value="NZ_BMML01000032.1"/>
</dbReference>
<evidence type="ECO:0000256" key="4">
    <source>
        <dbReference type="ARBA" id="ARBA00022723"/>
    </source>
</evidence>
<keyword evidence="4" id="KW-0479">Metal-binding</keyword>
<dbReference type="InterPro" id="IPR017900">
    <property type="entry name" value="4Fe4S_Fe_S_CS"/>
</dbReference>
<dbReference type="Gene3D" id="3.30.70.2740">
    <property type="match status" value="1"/>
</dbReference>
<keyword evidence="9" id="KW-0411">Iron-sulfur</keyword>
<dbReference type="Gene3D" id="3.30.465.10">
    <property type="match status" value="1"/>
</dbReference>
<keyword evidence="3" id="KW-0285">Flavoprotein</keyword>
<dbReference type="InterPro" id="IPR004113">
    <property type="entry name" value="FAD-bd_oxidored_4_C"/>
</dbReference>
<evidence type="ECO:0000256" key="9">
    <source>
        <dbReference type="ARBA" id="ARBA00023014"/>
    </source>
</evidence>
<dbReference type="SUPFAM" id="SSF46548">
    <property type="entry name" value="alpha-helical ferredoxin"/>
    <property type="match status" value="1"/>
</dbReference>
<dbReference type="PROSITE" id="PS51379">
    <property type="entry name" value="4FE4S_FER_2"/>
    <property type="match status" value="1"/>
</dbReference>
<dbReference type="Gene3D" id="1.10.1060.10">
    <property type="entry name" value="Alpha-helical ferredoxin"/>
    <property type="match status" value="1"/>
</dbReference>
<evidence type="ECO:0000313" key="14">
    <source>
        <dbReference type="Proteomes" id="UP000653411"/>
    </source>
</evidence>